<dbReference type="RefSeq" id="WP_114744312.1">
    <property type="nucleotide sequence ID" value="NZ_QQAY01000002.1"/>
</dbReference>
<dbReference type="Proteomes" id="UP000255326">
    <property type="component" value="Unassembled WGS sequence"/>
</dbReference>
<keyword evidence="2" id="KW-1185">Reference proteome</keyword>
<proteinExistence type="predicted"/>
<accession>A0A370GP49</accession>
<dbReference type="EMBL" id="QQAY01000002">
    <property type="protein sequence ID" value="RDI45447.1"/>
    <property type="molecule type" value="Genomic_DNA"/>
</dbReference>
<protein>
    <submittedName>
        <fullName evidence="1">Uncharacterized protein</fullName>
    </submittedName>
</protein>
<evidence type="ECO:0000313" key="2">
    <source>
        <dbReference type="Proteomes" id="UP000255326"/>
    </source>
</evidence>
<reference evidence="1 2" key="1">
    <citation type="submission" date="2018-07" db="EMBL/GenBank/DDBJ databases">
        <title>Genomic Encyclopedia of Type Strains, Phase IV (KMG-IV): sequencing the most valuable type-strain genomes for metagenomic binning, comparative biology and taxonomic classification.</title>
        <authorList>
            <person name="Goeker M."/>
        </authorList>
    </citation>
    <scope>NUCLEOTIDE SEQUENCE [LARGE SCALE GENOMIC DNA]</scope>
    <source>
        <strain evidence="1 2">DSM 25281</strain>
    </source>
</reference>
<comment type="caution">
    <text evidence="1">The sequence shown here is derived from an EMBL/GenBank/DDBJ whole genome shotgun (WGS) entry which is preliminary data.</text>
</comment>
<evidence type="ECO:0000313" key="1">
    <source>
        <dbReference type="EMBL" id="RDI45447.1"/>
    </source>
</evidence>
<sequence length="81" mass="9341">MDNIDKRNRLAENVFDYRITKENYVFISWEGKWIKTLKGQEAEKTVNKIHAAATDLEVQLILAKATGNFKRGNEKSPTSKK</sequence>
<gene>
    <name evidence="1" type="ORF">DFR59_10274</name>
</gene>
<dbReference type="OrthoDB" id="1707920at2"/>
<name>A0A370GP49_9BACI</name>
<organism evidence="1 2">
    <name type="scientific">Falsibacillus pallidus</name>
    <dbReference type="NCBI Taxonomy" id="493781"/>
    <lineage>
        <taxon>Bacteria</taxon>
        <taxon>Bacillati</taxon>
        <taxon>Bacillota</taxon>
        <taxon>Bacilli</taxon>
        <taxon>Bacillales</taxon>
        <taxon>Bacillaceae</taxon>
        <taxon>Falsibacillus</taxon>
    </lineage>
</organism>
<dbReference type="AlphaFoldDB" id="A0A370GP49"/>